<feature type="region of interest" description="Disordered" evidence="1">
    <location>
        <begin position="1"/>
        <end position="26"/>
    </location>
</feature>
<dbReference type="EMBL" id="GGEC01010394">
    <property type="protein sequence ID" value="MBW90877.1"/>
    <property type="molecule type" value="Transcribed_RNA"/>
</dbReference>
<accession>A0A2P2JBT3</accession>
<name>A0A2P2JBT3_RHIMU</name>
<organism evidence="2">
    <name type="scientific">Rhizophora mucronata</name>
    <name type="common">Asiatic mangrove</name>
    <dbReference type="NCBI Taxonomy" id="61149"/>
    <lineage>
        <taxon>Eukaryota</taxon>
        <taxon>Viridiplantae</taxon>
        <taxon>Streptophyta</taxon>
        <taxon>Embryophyta</taxon>
        <taxon>Tracheophyta</taxon>
        <taxon>Spermatophyta</taxon>
        <taxon>Magnoliopsida</taxon>
        <taxon>eudicotyledons</taxon>
        <taxon>Gunneridae</taxon>
        <taxon>Pentapetalae</taxon>
        <taxon>rosids</taxon>
        <taxon>fabids</taxon>
        <taxon>Malpighiales</taxon>
        <taxon>Rhizophoraceae</taxon>
        <taxon>Rhizophora</taxon>
    </lineage>
</organism>
<dbReference type="AlphaFoldDB" id="A0A2P2JBT3"/>
<feature type="compositionally biased region" description="Polar residues" evidence="1">
    <location>
        <begin position="1"/>
        <end position="15"/>
    </location>
</feature>
<evidence type="ECO:0000256" key="1">
    <source>
        <dbReference type="SAM" id="MobiDB-lite"/>
    </source>
</evidence>
<protein>
    <submittedName>
        <fullName evidence="2">Uncharacterized protein</fullName>
    </submittedName>
</protein>
<proteinExistence type="predicted"/>
<sequence length="43" mass="4663">MTEPSFSTAKETSASAIGKQHKKEIDGLKELKAEIRRTSISSA</sequence>
<evidence type="ECO:0000313" key="2">
    <source>
        <dbReference type="EMBL" id="MBW90877.1"/>
    </source>
</evidence>
<reference evidence="2" key="1">
    <citation type="submission" date="2018-02" db="EMBL/GenBank/DDBJ databases">
        <title>Rhizophora mucronata_Transcriptome.</title>
        <authorList>
            <person name="Meera S.P."/>
            <person name="Sreeshan A."/>
            <person name="Augustine A."/>
        </authorList>
    </citation>
    <scope>NUCLEOTIDE SEQUENCE</scope>
    <source>
        <tissue evidence="2">Leaf</tissue>
    </source>
</reference>